<comment type="caution">
    <text evidence="1">The sequence shown here is derived from an EMBL/GenBank/DDBJ whole genome shotgun (WGS) entry which is preliminary data.</text>
</comment>
<evidence type="ECO:0000313" key="1">
    <source>
        <dbReference type="EMBL" id="KAK6775756.1"/>
    </source>
</evidence>
<dbReference type="Proteomes" id="UP001371456">
    <property type="component" value="Unassembled WGS sequence"/>
</dbReference>
<keyword evidence="2" id="KW-1185">Reference proteome</keyword>
<evidence type="ECO:0000313" key="2">
    <source>
        <dbReference type="Proteomes" id="UP001371456"/>
    </source>
</evidence>
<dbReference type="AlphaFoldDB" id="A0AAN8SZL7"/>
<proteinExistence type="predicted"/>
<reference evidence="1 2" key="1">
    <citation type="submission" date="2024-02" db="EMBL/GenBank/DDBJ databases">
        <title>de novo genome assembly of Solanum bulbocastanum strain 11H21.</title>
        <authorList>
            <person name="Hosaka A.J."/>
        </authorList>
    </citation>
    <scope>NUCLEOTIDE SEQUENCE [LARGE SCALE GENOMIC DNA]</scope>
    <source>
        <tissue evidence="1">Young leaves</tissue>
    </source>
</reference>
<accession>A0AAN8SZL7</accession>
<organism evidence="1 2">
    <name type="scientific">Solanum bulbocastanum</name>
    <name type="common">Wild potato</name>
    <dbReference type="NCBI Taxonomy" id="147425"/>
    <lineage>
        <taxon>Eukaryota</taxon>
        <taxon>Viridiplantae</taxon>
        <taxon>Streptophyta</taxon>
        <taxon>Embryophyta</taxon>
        <taxon>Tracheophyta</taxon>
        <taxon>Spermatophyta</taxon>
        <taxon>Magnoliopsida</taxon>
        <taxon>eudicotyledons</taxon>
        <taxon>Gunneridae</taxon>
        <taxon>Pentapetalae</taxon>
        <taxon>asterids</taxon>
        <taxon>lamiids</taxon>
        <taxon>Solanales</taxon>
        <taxon>Solanaceae</taxon>
        <taxon>Solanoideae</taxon>
        <taxon>Solaneae</taxon>
        <taxon>Solanum</taxon>
    </lineage>
</organism>
<gene>
    <name evidence="1" type="ORF">RDI58_026757</name>
</gene>
<protein>
    <submittedName>
        <fullName evidence="1">Uncharacterized protein</fullName>
    </submittedName>
</protein>
<sequence>MALVPAPAVCVEIHMQLLGSMDSCAAGSASAAMPRKLVSLSTADLGQFQ</sequence>
<name>A0AAN8SZL7_SOLBU</name>
<dbReference type="EMBL" id="JBANQN010000011">
    <property type="protein sequence ID" value="KAK6775756.1"/>
    <property type="molecule type" value="Genomic_DNA"/>
</dbReference>